<organism evidence="6 7">
    <name type="scientific">Dinothrombium tinctorium</name>
    <dbReference type="NCBI Taxonomy" id="1965070"/>
    <lineage>
        <taxon>Eukaryota</taxon>
        <taxon>Metazoa</taxon>
        <taxon>Ecdysozoa</taxon>
        <taxon>Arthropoda</taxon>
        <taxon>Chelicerata</taxon>
        <taxon>Arachnida</taxon>
        <taxon>Acari</taxon>
        <taxon>Acariformes</taxon>
        <taxon>Trombidiformes</taxon>
        <taxon>Prostigmata</taxon>
        <taxon>Anystina</taxon>
        <taxon>Parasitengona</taxon>
        <taxon>Trombidioidea</taxon>
        <taxon>Trombidiidae</taxon>
        <taxon>Dinothrombium</taxon>
    </lineage>
</organism>
<dbReference type="AlphaFoldDB" id="A0A443QSD6"/>
<keyword evidence="3" id="KW-0804">Transcription</keyword>
<dbReference type="GO" id="GO:0045944">
    <property type="term" value="P:positive regulation of transcription by RNA polymerase II"/>
    <property type="evidence" value="ECO:0007669"/>
    <property type="project" value="UniProtKB-ARBA"/>
</dbReference>
<keyword evidence="2" id="KW-0238">DNA-binding</keyword>
<dbReference type="InterPro" id="IPR035965">
    <property type="entry name" value="PAS-like_dom_sf"/>
</dbReference>
<protein>
    <submittedName>
        <fullName evidence="6">Aryl hydrocarbon receptor nuclear translocator-like protein</fullName>
    </submittedName>
</protein>
<dbReference type="SUPFAM" id="SSF55785">
    <property type="entry name" value="PYP-like sensor domain (PAS domain)"/>
    <property type="match status" value="2"/>
</dbReference>
<evidence type="ECO:0000256" key="2">
    <source>
        <dbReference type="ARBA" id="ARBA00023125"/>
    </source>
</evidence>
<keyword evidence="7" id="KW-1185">Reference proteome</keyword>
<evidence type="ECO:0000256" key="3">
    <source>
        <dbReference type="ARBA" id="ARBA00023163"/>
    </source>
</evidence>
<evidence type="ECO:0000313" key="7">
    <source>
        <dbReference type="Proteomes" id="UP000285301"/>
    </source>
</evidence>
<dbReference type="GO" id="GO:0005667">
    <property type="term" value="C:transcription regulator complex"/>
    <property type="evidence" value="ECO:0007669"/>
    <property type="project" value="InterPro"/>
</dbReference>
<comment type="caution">
    <text evidence="6">The sequence shown here is derived from an EMBL/GenBank/DDBJ whole genome shotgun (WGS) entry which is preliminary data.</text>
</comment>
<dbReference type="PRINTS" id="PR00785">
    <property type="entry name" value="NCTRNSLOCATR"/>
</dbReference>
<dbReference type="OrthoDB" id="7788762at2759"/>
<dbReference type="GO" id="GO:0003700">
    <property type="term" value="F:DNA-binding transcription factor activity"/>
    <property type="evidence" value="ECO:0007669"/>
    <property type="project" value="InterPro"/>
</dbReference>
<dbReference type="EMBL" id="NCKU01004442">
    <property type="protein sequence ID" value="RWS05932.1"/>
    <property type="molecule type" value="Genomic_DNA"/>
</dbReference>
<gene>
    <name evidence="6" type="ORF">B4U79_07332</name>
</gene>
<evidence type="ECO:0000256" key="1">
    <source>
        <dbReference type="ARBA" id="ARBA00023015"/>
    </source>
</evidence>
<dbReference type="Gene3D" id="3.30.450.20">
    <property type="entry name" value="PAS domain"/>
    <property type="match status" value="2"/>
</dbReference>
<evidence type="ECO:0000259" key="5">
    <source>
        <dbReference type="PROSITE" id="PS50112"/>
    </source>
</evidence>
<sequence length="315" mass="36089">MPFERLSHKRLDKKSILRLSAAQLRLYQSPLSEAVPWNVWKPGTIQDKHIFDLLSAENSFAIVTSGDGKILFVAPTCEIFLGHQHHEMLGLEIRSFIHPSDVHRVEHCFTQAKNQIVQEGLLKSTRISFNCRMKERNQPRCEIITYQYVNISGVMKLFPCKAQPRQELNDKRLVLSRKKGNFVPVIRTLFCGAVQIIQQNPRDFSLSEASDNEYRTRLTLDGTLVYADHRISLITGHFPEEVFGNSAYDYIHEDDLPISLFAHKLMLSNSNGRGIIVHRLRTVSGSYIFLQSAGYLDYDRETGTVNHFVCVSKLL</sequence>
<dbReference type="CDD" id="cd00130">
    <property type="entry name" value="PAS"/>
    <property type="match status" value="2"/>
</dbReference>
<dbReference type="PROSITE" id="PS50112">
    <property type="entry name" value="PAS"/>
    <property type="match status" value="2"/>
</dbReference>
<feature type="domain" description="PAS" evidence="5">
    <location>
        <begin position="221"/>
        <end position="255"/>
    </location>
</feature>
<dbReference type="InterPro" id="IPR000014">
    <property type="entry name" value="PAS"/>
</dbReference>
<dbReference type="InterPro" id="IPR001067">
    <property type="entry name" value="Nuc_translocat"/>
</dbReference>
<proteinExistence type="predicted"/>
<dbReference type="Pfam" id="PF14598">
    <property type="entry name" value="PAS_11"/>
    <property type="match status" value="1"/>
</dbReference>
<dbReference type="InterPro" id="IPR050933">
    <property type="entry name" value="Circadian_TF"/>
</dbReference>
<dbReference type="GO" id="GO:0003677">
    <property type="term" value="F:DNA binding"/>
    <property type="evidence" value="ECO:0007669"/>
    <property type="project" value="UniProtKB-KW"/>
</dbReference>
<keyword evidence="4" id="KW-0539">Nucleus</keyword>
<dbReference type="PANTHER" id="PTHR23042">
    <property type="entry name" value="CIRCADIAN PROTEIN CLOCK/ARNT/BMAL/PAS"/>
    <property type="match status" value="1"/>
</dbReference>
<feature type="non-terminal residue" evidence="6">
    <location>
        <position position="315"/>
    </location>
</feature>
<accession>A0A443QSD6</accession>
<dbReference type="GO" id="GO:0005634">
    <property type="term" value="C:nucleus"/>
    <property type="evidence" value="ECO:0007669"/>
    <property type="project" value="InterPro"/>
</dbReference>
<evidence type="ECO:0000256" key="4">
    <source>
        <dbReference type="ARBA" id="ARBA00023242"/>
    </source>
</evidence>
<evidence type="ECO:0000313" key="6">
    <source>
        <dbReference type="EMBL" id="RWS05932.1"/>
    </source>
</evidence>
<dbReference type="GO" id="GO:0005737">
    <property type="term" value="C:cytoplasm"/>
    <property type="evidence" value="ECO:0007669"/>
    <property type="project" value="InterPro"/>
</dbReference>
<dbReference type="SMART" id="SM00091">
    <property type="entry name" value="PAS"/>
    <property type="match status" value="2"/>
</dbReference>
<dbReference type="STRING" id="1965070.A0A443QSD6"/>
<dbReference type="Proteomes" id="UP000285301">
    <property type="component" value="Unassembled WGS sequence"/>
</dbReference>
<feature type="domain" description="PAS" evidence="5">
    <location>
        <begin position="46"/>
        <end position="120"/>
    </location>
</feature>
<name>A0A443QSD6_9ACAR</name>
<keyword evidence="1" id="KW-0805">Transcription regulation</keyword>
<keyword evidence="6" id="KW-0675">Receptor</keyword>
<reference evidence="6 7" key="1">
    <citation type="journal article" date="2018" name="Gigascience">
        <title>Genomes of trombidid mites reveal novel predicted allergens and laterally-transferred genes associated with secondary metabolism.</title>
        <authorList>
            <person name="Dong X."/>
            <person name="Chaisiri K."/>
            <person name="Xia D."/>
            <person name="Armstrong S.D."/>
            <person name="Fang Y."/>
            <person name="Donnelly M.J."/>
            <person name="Kadowaki T."/>
            <person name="McGarry J.W."/>
            <person name="Darby A.C."/>
            <person name="Makepeace B.L."/>
        </authorList>
    </citation>
    <scope>NUCLEOTIDE SEQUENCE [LARGE SCALE GENOMIC DNA]</scope>
    <source>
        <strain evidence="6">UoL-WK</strain>
    </source>
</reference>